<dbReference type="AlphaFoldDB" id="A0A068QNP6"/>
<dbReference type="EMBL" id="FO704550">
    <property type="protein sequence ID" value="CDG16573.1"/>
    <property type="molecule type" value="Genomic_DNA"/>
</dbReference>
<gene>
    <name evidence="1" type="ORF">XDD1_0870</name>
</gene>
<dbReference type="KEGG" id="xdo:XDD1_0870"/>
<protein>
    <submittedName>
        <fullName evidence="1">Uncharacterized protein</fullName>
    </submittedName>
</protein>
<reference evidence="1 2" key="1">
    <citation type="submission" date="2013-07" db="EMBL/GenBank/DDBJ databases">
        <authorList>
            <person name="Genoscope - CEA"/>
        </authorList>
    </citation>
    <scope>NUCLEOTIDE SEQUENCE [LARGE SCALE GENOMIC DNA]</scope>
    <source>
        <strain evidence="2">FRM16 / DSM 17909</strain>
    </source>
</reference>
<dbReference type="HOGENOM" id="CLU_3319468_0_0_6"/>
<proteinExistence type="predicted"/>
<dbReference type="Proteomes" id="UP000032721">
    <property type="component" value="Chromosome"/>
</dbReference>
<dbReference type="STRING" id="351671.XDD1_0870"/>
<evidence type="ECO:0000313" key="2">
    <source>
        <dbReference type="Proteomes" id="UP000032721"/>
    </source>
</evidence>
<sequence length="39" mass="4629">MPVYSDKLHKKNKKPQFCGLANIFFKVELFIFELTNIII</sequence>
<name>A0A068QNP6_9GAMM</name>
<organism evidence="1 2">
    <name type="scientific">Xenorhabdus doucetiae</name>
    <dbReference type="NCBI Taxonomy" id="351671"/>
    <lineage>
        <taxon>Bacteria</taxon>
        <taxon>Pseudomonadati</taxon>
        <taxon>Pseudomonadota</taxon>
        <taxon>Gammaproteobacteria</taxon>
        <taxon>Enterobacterales</taxon>
        <taxon>Morganellaceae</taxon>
        <taxon>Xenorhabdus</taxon>
    </lineage>
</organism>
<accession>A0A068QNP6</accession>
<evidence type="ECO:0000313" key="1">
    <source>
        <dbReference type="EMBL" id="CDG16573.1"/>
    </source>
</evidence>